<comment type="caution">
    <text evidence="2">The sequence shown here is derived from an EMBL/GenBank/DDBJ whole genome shotgun (WGS) entry which is preliminary data.</text>
</comment>
<sequence length="573" mass="63191">MAQKLSNLPVGAKVKDNLSKYNGKPIIWKIADKNHSGYPSNSVTLITDRIISFKAFDAQESKNSNSDRRDYGNNYYKYSNLLQWLNSDKNSWYTAQHGADAPPSSGNVWDRQNPYDTEPGFLYNFSANFKEAMLETSLKTVRHSLDGGGSESVVSKMFLASSTEVGLANEGGTAEGSKFPIFDSDASRKAYPTQEAVSKSTYKTSGLNSSSSWYWWLRTPYMSHSYSVRYVSSDGSLNWSRARDGNGGVRPLCNLQSGILVSNNTDSDGAYTIEWNQPPTTPTGITVPTKVQAGKTVEITWGSSTDPEGNSVGYTLERKVDERSYDRIYKGINRSYQDTITKGWQKVSYRVKAYDNYGLESGYATSNERMVNNNEDPVINSNSSSSLGTKAGAFSLAYSVTDPDAGQSLNVKEYLNGVEKRSFTATSGTNYNFNISSAEWLEILNGEQTIKIIATDSEGGQSEKEFKFSKNETEILFELKNPLDSDAMVTKALLTLIGKLPSGAVSKIEICNNGYDKNPTWEDVTLKVEKGSKIFLSNKTKTASKWGVNIRVSVKRNGAEGECYISSTGGNFE</sequence>
<dbReference type="InterPro" id="IPR003961">
    <property type="entry name" value="FN3_dom"/>
</dbReference>
<evidence type="ECO:0000313" key="3">
    <source>
        <dbReference type="Proteomes" id="UP000005984"/>
    </source>
</evidence>
<evidence type="ECO:0000313" key="2">
    <source>
        <dbReference type="EMBL" id="EEI86123.1"/>
    </source>
</evidence>
<dbReference type="RefSeq" id="WP_004829056.1">
    <property type="nucleotide sequence ID" value="NZ_GG666049.1"/>
</dbReference>
<dbReference type="Pfam" id="PF19789">
    <property type="entry name" value="DUF6273"/>
    <property type="match status" value="1"/>
</dbReference>
<feature type="domain" description="Fibronectin type-III" evidence="1">
    <location>
        <begin position="278"/>
        <end position="374"/>
    </location>
</feature>
<name>C2BG08_9FIRM</name>
<dbReference type="eggNOG" id="ENOG502ZA7N">
    <property type="taxonomic scope" value="Bacteria"/>
</dbReference>
<dbReference type="HOGENOM" id="CLU_517492_0_0_9"/>
<keyword evidence="3" id="KW-1185">Reference proteome</keyword>
<dbReference type="InterPro" id="IPR013783">
    <property type="entry name" value="Ig-like_fold"/>
</dbReference>
<organism evidence="2 3">
    <name type="scientific">Anaerococcus lactolyticus ATCC 51172</name>
    <dbReference type="NCBI Taxonomy" id="525254"/>
    <lineage>
        <taxon>Bacteria</taxon>
        <taxon>Bacillati</taxon>
        <taxon>Bacillota</taxon>
        <taxon>Tissierellia</taxon>
        <taxon>Tissierellales</taxon>
        <taxon>Peptoniphilaceae</taxon>
        <taxon>Anaerococcus</taxon>
    </lineage>
</organism>
<proteinExistence type="predicted"/>
<dbReference type="Gene3D" id="2.60.40.10">
    <property type="entry name" value="Immunoglobulins"/>
    <property type="match status" value="1"/>
</dbReference>
<dbReference type="EMBL" id="ABYO01000214">
    <property type="protein sequence ID" value="EEI86123.1"/>
    <property type="molecule type" value="Genomic_DNA"/>
</dbReference>
<dbReference type="InterPro" id="IPR046240">
    <property type="entry name" value="DUF6273"/>
</dbReference>
<evidence type="ECO:0000259" key="1">
    <source>
        <dbReference type="PROSITE" id="PS50853"/>
    </source>
</evidence>
<accession>C2BG08</accession>
<gene>
    <name evidence="2" type="ORF">HMPREF0072_1278</name>
</gene>
<dbReference type="STRING" id="525254.HMPREF0072_1278"/>
<dbReference type="AlphaFoldDB" id="C2BG08"/>
<protein>
    <recommendedName>
        <fullName evidence="1">Fibronectin type-III domain-containing protein</fullName>
    </recommendedName>
</protein>
<reference evidence="2 3" key="1">
    <citation type="submission" date="2008-10" db="EMBL/GenBank/DDBJ databases">
        <authorList>
            <person name="Qin X."/>
            <person name="Bachman B."/>
            <person name="Battles P."/>
            <person name="Bell A."/>
            <person name="Bess C."/>
            <person name="Bickham C."/>
            <person name="Chaboub L."/>
            <person name="Chen D."/>
            <person name="Coyle M."/>
            <person name="Deiros D.R."/>
            <person name="Dinh H."/>
            <person name="Forbes L."/>
            <person name="Fowler G."/>
            <person name="Francisco L."/>
            <person name="Fu Q."/>
            <person name="Gubbala S."/>
            <person name="Hale W."/>
            <person name="Han Y."/>
            <person name="Hemphill L."/>
            <person name="Highlander S.K."/>
            <person name="Hirani K."/>
            <person name="Hogues M."/>
            <person name="Jackson L."/>
            <person name="Jakkamsetti A."/>
            <person name="Javaid M."/>
            <person name="Jiang H."/>
            <person name="Korchina V."/>
            <person name="Kovar C."/>
            <person name="Lara F."/>
            <person name="Lee S."/>
            <person name="Mata R."/>
            <person name="Mathew T."/>
            <person name="Moen C."/>
            <person name="Morales K."/>
            <person name="Munidasa M."/>
            <person name="Nazareth L."/>
            <person name="Ngo R."/>
            <person name="Nguyen L."/>
            <person name="Okwuonu G."/>
            <person name="Ongeri F."/>
            <person name="Patil S."/>
            <person name="Petrosino J."/>
            <person name="Pham C."/>
            <person name="Pham P."/>
            <person name="Pu L.-L."/>
            <person name="Puazo M."/>
            <person name="Raj R."/>
            <person name="Reid J."/>
            <person name="Rouhana J."/>
            <person name="Saada N."/>
            <person name="Shang Y."/>
            <person name="Simmons D."/>
            <person name="Thornton R."/>
            <person name="Warren J."/>
            <person name="Weissenberger G."/>
            <person name="Zhang J."/>
            <person name="Zhang L."/>
            <person name="Zhou C."/>
            <person name="Zhu D."/>
            <person name="Muzny D."/>
            <person name="Worley K."/>
            <person name="Gibbs R."/>
        </authorList>
    </citation>
    <scope>NUCLEOTIDE SEQUENCE [LARGE SCALE GENOMIC DNA]</scope>
    <source>
        <strain evidence="2 3">ATCC 51172</strain>
    </source>
</reference>
<dbReference type="PROSITE" id="PS50853">
    <property type="entry name" value="FN3"/>
    <property type="match status" value="1"/>
</dbReference>
<dbReference type="Proteomes" id="UP000005984">
    <property type="component" value="Unassembled WGS sequence"/>
</dbReference>